<dbReference type="RefSeq" id="WP_348577992.1">
    <property type="nucleotide sequence ID" value="NZ_JBDYKN010000032.1"/>
</dbReference>
<sequence length="303" mass="34423">MGKSKSIEQQIKEDKLNQGYIDEITIKLNEQTKKSNEEIDEKIKMFYGSNRDWDNSLYIEGSQSDYQLESTWNLDSVSNIINSIAEAVIGTVVGEHTKLPEGTEVSSNANEITEKANLTKDTRLLVAANCFNLLSGLVNSFGSAQSLQINSASSNIPIGQGLRIFATVATRSSQSKSFFENQIVNSYMFIYKVVYSLDEFKQQAEQTLVAQYDRTLNALNIASERNFDNYFNEKITIQQYFTNADLYENKTIAVQEKINAIGTKETIIAIMKNQISWQNRMLTNFGYDNTVRERISRLNKLIE</sequence>
<keyword evidence="2" id="KW-1185">Reference proteome</keyword>
<reference evidence="1 2" key="1">
    <citation type="submission" date="2024-05" db="EMBL/GenBank/DDBJ databases">
        <authorList>
            <person name="Busch G.E."/>
            <person name="Sharma I."/>
        </authorList>
    </citation>
    <scope>NUCLEOTIDE SEQUENCE [LARGE SCALE GENOMIC DNA]</scope>
    <source>
        <strain evidence="1 2">23GB23</strain>
    </source>
</reference>
<organism evidence="1 2">
    <name type="scientific">Marinomonas primoryensis</name>
    <dbReference type="NCBI Taxonomy" id="178399"/>
    <lineage>
        <taxon>Bacteria</taxon>
        <taxon>Pseudomonadati</taxon>
        <taxon>Pseudomonadota</taxon>
        <taxon>Gammaproteobacteria</taxon>
        <taxon>Oceanospirillales</taxon>
        <taxon>Oceanospirillaceae</taxon>
        <taxon>Marinomonas</taxon>
    </lineage>
</organism>
<proteinExistence type="predicted"/>
<evidence type="ECO:0000313" key="1">
    <source>
        <dbReference type="EMBL" id="MEP7731452.1"/>
    </source>
</evidence>
<protein>
    <submittedName>
        <fullName evidence="1">Uncharacterized protein</fullName>
    </submittedName>
</protein>
<dbReference type="EMBL" id="JBDYKN010000032">
    <property type="protein sequence ID" value="MEP7731452.1"/>
    <property type="molecule type" value="Genomic_DNA"/>
</dbReference>
<gene>
    <name evidence="1" type="ORF">ABKW32_18550</name>
</gene>
<evidence type="ECO:0000313" key="2">
    <source>
        <dbReference type="Proteomes" id="UP001471651"/>
    </source>
</evidence>
<name>A0ABV0L7N7_9GAMM</name>
<comment type="caution">
    <text evidence="1">The sequence shown here is derived from an EMBL/GenBank/DDBJ whole genome shotgun (WGS) entry which is preliminary data.</text>
</comment>
<accession>A0ABV0L7N7</accession>
<dbReference type="Proteomes" id="UP001471651">
    <property type="component" value="Unassembled WGS sequence"/>
</dbReference>